<proteinExistence type="predicted"/>
<evidence type="ECO:0000313" key="2">
    <source>
        <dbReference type="EMBL" id="TNN87869.1"/>
    </source>
</evidence>
<dbReference type="AlphaFoldDB" id="A0A4Z2JCC4"/>
<dbReference type="Proteomes" id="UP000314294">
    <property type="component" value="Unassembled WGS sequence"/>
</dbReference>
<name>A0A4Z2JCC4_9TELE</name>
<comment type="caution">
    <text evidence="2">The sequence shown here is derived from an EMBL/GenBank/DDBJ whole genome shotgun (WGS) entry which is preliminary data.</text>
</comment>
<feature type="region of interest" description="Disordered" evidence="1">
    <location>
        <begin position="86"/>
        <end position="129"/>
    </location>
</feature>
<organism evidence="2 3">
    <name type="scientific">Liparis tanakae</name>
    <name type="common">Tanaka's snailfish</name>
    <dbReference type="NCBI Taxonomy" id="230148"/>
    <lineage>
        <taxon>Eukaryota</taxon>
        <taxon>Metazoa</taxon>
        <taxon>Chordata</taxon>
        <taxon>Craniata</taxon>
        <taxon>Vertebrata</taxon>
        <taxon>Euteleostomi</taxon>
        <taxon>Actinopterygii</taxon>
        <taxon>Neopterygii</taxon>
        <taxon>Teleostei</taxon>
        <taxon>Neoteleostei</taxon>
        <taxon>Acanthomorphata</taxon>
        <taxon>Eupercaria</taxon>
        <taxon>Perciformes</taxon>
        <taxon>Cottioidei</taxon>
        <taxon>Cottales</taxon>
        <taxon>Liparidae</taxon>
        <taxon>Liparis</taxon>
    </lineage>
</organism>
<evidence type="ECO:0000256" key="1">
    <source>
        <dbReference type="SAM" id="MobiDB-lite"/>
    </source>
</evidence>
<reference evidence="2 3" key="1">
    <citation type="submission" date="2019-03" db="EMBL/GenBank/DDBJ databases">
        <title>First draft genome of Liparis tanakae, snailfish: a comprehensive survey of snailfish specific genes.</title>
        <authorList>
            <person name="Kim W."/>
            <person name="Song I."/>
            <person name="Jeong J.-H."/>
            <person name="Kim D."/>
            <person name="Kim S."/>
            <person name="Ryu S."/>
            <person name="Song J.Y."/>
            <person name="Lee S.K."/>
        </authorList>
    </citation>
    <scope>NUCLEOTIDE SEQUENCE [LARGE SCALE GENOMIC DNA]</scope>
    <source>
        <tissue evidence="2">Muscle</tissue>
    </source>
</reference>
<sequence length="129" mass="13857">MMKGQAQRVSEPRRHQQYSIRLSQLNYPQGDKDGGGAIALLPADLQGARWVLKALSPWRAFENHCPGLGDLCSPALCLRLRLPRHQRTERPSPCLPAATPSPFPAPALFGPSAGQDSKGRPGVGGGSRP</sequence>
<protein>
    <submittedName>
        <fullName evidence="2">Uncharacterized protein</fullName>
    </submittedName>
</protein>
<accession>A0A4Z2JCC4</accession>
<keyword evidence="3" id="KW-1185">Reference proteome</keyword>
<dbReference type="EMBL" id="SRLO01000008">
    <property type="protein sequence ID" value="TNN87869.1"/>
    <property type="molecule type" value="Genomic_DNA"/>
</dbReference>
<gene>
    <name evidence="2" type="ORF">EYF80_001833</name>
</gene>
<evidence type="ECO:0000313" key="3">
    <source>
        <dbReference type="Proteomes" id="UP000314294"/>
    </source>
</evidence>